<dbReference type="AlphaFoldDB" id="A0A835LMK7"/>
<evidence type="ECO:0000313" key="1">
    <source>
        <dbReference type="EMBL" id="KAF9592796.1"/>
    </source>
</evidence>
<dbReference type="EMBL" id="JADFTS010000008">
    <property type="protein sequence ID" value="KAF9592796.1"/>
    <property type="molecule type" value="Genomic_DNA"/>
</dbReference>
<accession>A0A835LMK7</accession>
<name>A0A835LMK7_9MAGN</name>
<gene>
    <name evidence="1" type="ORF">IFM89_017366</name>
</gene>
<organism evidence="1 2">
    <name type="scientific">Coptis chinensis</name>
    <dbReference type="NCBI Taxonomy" id="261450"/>
    <lineage>
        <taxon>Eukaryota</taxon>
        <taxon>Viridiplantae</taxon>
        <taxon>Streptophyta</taxon>
        <taxon>Embryophyta</taxon>
        <taxon>Tracheophyta</taxon>
        <taxon>Spermatophyta</taxon>
        <taxon>Magnoliopsida</taxon>
        <taxon>Ranunculales</taxon>
        <taxon>Ranunculaceae</taxon>
        <taxon>Coptidoideae</taxon>
        <taxon>Coptis</taxon>
    </lineage>
</organism>
<evidence type="ECO:0000313" key="2">
    <source>
        <dbReference type="Proteomes" id="UP000631114"/>
    </source>
</evidence>
<proteinExistence type="predicted"/>
<comment type="caution">
    <text evidence="1">The sequence shown here is derived from an EMBL/GenBank/DDBJ whole genome shotgun (WGS) entry which is preliminary data.</text>
</comment>
<protein>
    <submittedName>
        <fullName evidence="1">Uncharacterized protein</fullName>
    </submittedName>
</protein>
<sequence>MFPRLSVNIGVTMEFLNTVIPEHSCNRNEFHTLFEVKGSLCFASENGGVLQIFAFEKKRRRLDSYKFVGTTGDIDSSTTDYSDVVKIVMRYEDKLFYYDLKSHQYKNIAHLNNKEGFCIEINNRVRFGVSYFFMQVVLSSRGKLKHCNSLVYVRIMLI</sequence>
<keyword evidence="2" id="KW-1185">Reference proteome</keyword>
<dbReference type="Proteomes" id="UP000631114">
    <property type="component" value="Unassembled WGS sequence"/>
</dbReference>
<reference evidence="1 2" key="1">
    <citation type="submission" date="2020-10" db="EMBL/GenBank/DDBJ databases">
        <title>The Coptis chinensis genome and diversification of protoberbering-type alkaloids.</title>
        <authorList>
            <person name="Wang B."/>
            <person name="Shu S."/>
            <person name="Song C."/>
            <person name="Liu Y."/>
        </authorList>
    </citation>
    <scope>NUCLEOTIDE SEQUENCE [LARGE SCALE GENOMIC DNA]</scope>
    <source>
        <strain evidence="1">HL-2020</strain>
        <tissue evidence="1">Leaf</tissue>
    </source>
</reference>